<evidence type="ECO:0000313" key="2">
    <source>
        <dbReference type="Proteomes" id="UP000017246"/>
    </source>
</evidence>
<sequence length="230" mass="25025">MNGYRLGTQLCLADEVVCGRERLHHPKWVPAPGVMELAVCSRSSIYSGTLSADPSVFGTKMSEGTLISPPVSILNGETPVDVWTVALYARRTRPRLKFQSSGCASLVKAFSSSIRVQFVLSTWQLPCGFARVTLAGLFVLVIQEPPDAWESEHLLGTIKSHPPESFDHSCQIRLAALLADVISSDAGFLIYQSCGRVGTLRISPMMSGRIGQKHGVHHNVTRFCWGQSAG</sequence>
<dbReference type="AlphaFoldDB" id="A0A068YFN0"/>
<dbReference type="Proteomes" id="UP000017246">
    <property type="component" value="Unassembled WGS sequence"/>
</dbReference>
<proteinExistence type="predicted"/>
<reference evidence="1" key="1">
    <citation type="journal article" date="2013" name="Nature">
        <title>The genomes of four tapeworm species reveal adaptations to parasitism.</title>
        <authorList>
            <person name="Tsai I.J."/>
            <person name="Zarowiecki M."/>
            <person name="Holroyd N."/>
            <person name="Garciarrubio A."/>
            <person name="Sanchez-Flores A."/>
            <person name="Brooks K.L."/>
            <person name="Tracey A."/>
            <person name="Bobes R.J."/>
            <person name="Fragoso G."/>
            <person name="Sciutto E."/>
            <person name="Aslett M."/>
            <person name="Beasley H."/>
            <person name="Bennett H.M."/>
            <person name="Cai J."/>
            <person name="Camicia F."/>
            <person name="Clark R."/>
            <person name="Cucher M."/>
            <person name="De Silva N."/>
            <person name="Day T.A."/>
            <person name="Deplazes P."/>
            <person name="Estrada K."/>
            <person name="Fernandez C."/>
            <person name="Holland P.W."/>
            <person name="Hou J."/>
            <person name="Hu S."/>
            <person name="Huckvale T."/>
            <person name="Hung S.S."/>
            <person name="Kamenetzky L."/>
            <person name="Keane J.A."/>
            <person name="Kiss F."/>
            <person name="Koziol U."/>
            <person name="Lambert O."/>
            <person name="Liu K."/>
            <person name="Luo X."/>
            <person name="Luo Y."/>
            <person name="Macchiaroli N."/>
            <person name="Nichol S."/>
            <person name="Paps J."/>
            <person name="Parkinson J."/>
            <person name="Pouchkina-Stantcheva N."/>
            <person name="Riddiford N."/>
            <person name="Rosenzvit M."/>
            <person name="Salinas G."/>
            <person name="Wasmuth J.D."/>
            <person name="Zamanian M."/>
            <person name="Zheng Y."/>
            <person name="Cai X."/>
            <person name="Soberon X."/>
            <person name="Olson P.D."/>
            <person name="Laclette J.P."/>
            <person name="Brehm K."/>
            <person name="Berriman M."/>
            <person name="Garciarrubio A."/>
            <person name="Bobes R.J."/>
            <person name="Fragoso G."/>
            <person name="Sanchez-Flores A."/>
            <person name="Estrada K."/>
            <person name="Cevallos M.A."/>
            <person name="Morett E."/>
            <person name="Gonzalez V."/>
            <person name="Portillo T."/>
            <person name="Ochoa-Leyva A."/>
            <person name="Jose M.V."/>
            <person name="Sciutto E."/>
            <person name="Landa A."/>
            <person name="Jimenez L."/>
            <person name="Valdes V."/>
            <person name="Carrero J.C."/>
            <person name="Larralde C."/>
            <person name="Morales-Montor J."/>
            <person name="Limon-Lason J."/>
            <person name="Soberon X."/>
            <person name="Laclette J.P."/>
        </authorList>
    </citation>
    <scope>NUCLEOTIDE SEQUENCE [LARGE SCALE GENOMIC DNA]</scope>
</reference>
<gene>
    <name evidence="1" type="ORF">EmuJ_001114200</name>
</gene>
<accession>A0A068YFN0</accession>
<organism evidence="1 2">
    <name type="scientific">Echinococcus multilocularis</name>
    <name type="common">Fox tapeworm</name>
    <dbReference type="NCBI Taxonomy" id="6211"/>
    <lineage>
        <taxon>Eukaryota</taxon>
        <taxon>Metazoa</taxon>
        <taxon>Spiralia</taxon>
        <taxon>Lophotrochozoa</taxon>
        <taxon>Platyhelminthes</taxon>
        <taxon>Cestoda</taxon>
        <taxon>Eucestoda</taxon>
        <taxon>Cyclophyllidea</taxon>
        <taxon>Taeniidae</taxon>
        <taxon>Echinococcus</taxon>
    </lineage>
</organism>
<dbReference type="EMBL" id="LN902848">
    <property type="protein sequence ID" value="CDS43383.1"/>
    <property type="molecule type" value="Genomic_DNA"/>
</dbReference>
<keyword evidence="2" id="KW-1185">Reference proteome</keyword>
<protein>
    <submittedName>
        <fullName evidence="1">Uncharacterized protein</fullName>
    </submittedName>
</protein>
<reference evidence="1" key="2">
    <citation type="submission" date="2015-11" db="EMBL/GenBank/DDBJ databases">
        <authorList>
            <person name="Zhang Y."/>
            <person name="Guo Z."/>
        </authorList>
    </citation>
    <scope>NUCLEOTIDE SEQUENCE</scope>
</reference>
<name>A0A068YFN0_ECHMU</name>
<evidence type="ECO:0000313" key="1">
    <source>
        <dbReference type="EMBL" id="CDS43383.1"/>
    </source>
</evidence>